<comment type="caution">
    <text evidence="2">The sequence shown here is derived from an EMBL/GenBank/DDBJ whole genome shotgun (WGS) entry which is preliminary data.</text>
</comment>
<protein>
    <submittedName>
        <fullName evidence="2">Uncharacterized protein</fullName>
    </submittedName>
</protein>
<dbReference type="AlphaFoldDB" id="A0A8T0PF64"/>
<evidence type="ECO:0000313" key="2">
    <source>
        <dbReference type="EMBL" id="KAG2557846.1"/>
    </source>
</evidence>
<proteinExistence type="predicted"/>
<keyword evidence="3" id="KW-1185">Reference proteome</keyword>
<reference evidence="2" key="1">
    <citation type="submission" date="2020-05" db="EMBL/GenBank/DDBJ databases">
        <title>WGS assembly of Panicum virgatum.</title>
        <authorList>
            <person name="Lovell J.T."/>
            <person name="Jenkins J."/>
            <person name="Shu S."/>
            <person name="Juenger T.E."/>
            <person name="Schmutz J."/>
        </authorList>
    </citation>
    <scope>NUCLEOTIDE SEQUENCE</scope>
    <source>
        <strain evidence="2">AP13</strain>
    </source>
</reference>
<accession>A0A8T0PF64</accession>
<keyword evidence="1" id="KW-0472">Membrane</keyword>
<gene>
    <name evidence="2" type="ORF">PVAP13_8NG262002</name>
</gene>
<keyword evidence="1" id="KW-0812">Transmembrane</keyword>
<keyword evidence="1" id="KW-1133">Transmembrane helix</keyword>
<name>A0A8T0PF64_PANVG</name>
<evidence type="ECO:0000313" key="3">
    <source>
        <dbReference type="Proteomes" id="UP000823388"/>
    </source>
</evidence>
<dbReference type="EMBL" id="CM029052">
    <property type="protein sequence ID" value="KAG2557846.1"/>
    <property type="molecule type" value="Genomic_DNA"/>
</dbReference>
<dbReference type="Proteomes" id="UP000823388">
    <property type="component" value="Chromosome 8N"/>
</dbReference>
<sequence>METEPGRELQVCCFFPAMSSPRILFAFWFVFVATILLAALRDGGVAGEDRSGADLGRLLLPMSFVAQFSGEWVTVRAPLLRAGAGVLVMAALEGEGVSHPKFLKE</sequence>
<feature type="transmembrane region" description="Helical" evidence="1">
    <location>
        <begin position="23"/>
        <end position="40"/>
    </location>
</feature>
<organism evidence="2 3">
    <name type="scientific">Panicum virgatum</name>
    <name type="common">Blackwell switchgrass</name>
    <dbReference type="NCBI Taxonomy" id="38727"/>
    <lineage>
        <taxon>Eukaryota</taxon>
        <taxon>Viridiplantae</taxon>
        <taxon>Streptophyta</taxon>
        <taxon>Embryophyta</taxon>
        <taxon>Tracheophyta</taxon>
        <taxon>Spermatophyta</taxon>
        <taxon>Magnoliopsida</taxon>
        <taxon>Liliopsida</taxon>
        <taxon>Poales</taxon>
        <taxon>Poaceae</taxon>
        <taxon>PACMAD clade</taxon>
        <taxon>Panicoideae</taxon>
        <taxon>Panicodae</taxon>
        <taxon>Paniceae</taxon>
        <taxon>Panicinae</taxon>
        <taxon>Panicum</taxon>
        <taxon>Panicum sect. Hiantes</taxon>
    </lineage>
</organism>
<evidence type="ECO:0000256" key="1">
    <source>
        <dbReference type="SAM" id="Phobius"/>
    </source>
</evidence>